<dbReference type="CDD" id="cd00090">
    <property type="entry name" value="HTH_ARSR"/>
    <property type="match status" value="1"/>
</dbReference>
<proteinExistence type="predicted"/>
<dbReference type="GO" id="GO:0003677">
    <property type="term" value="F:DNA binding"/>
    <property type="evidence" value="ECO:0007669"/>
    <property type="project" value="UniProtKB-KW"/>
</dbReference>
<keyword evidence="3" id="KW-0804">Transcription</keyword>
<dbReference type="InterPro" id="IPR014757">
    <property type="entry name" value="Tscrpt_reg_IclR_C"/>
</dbReference>
<comment type="caution">
    <text evidence="6">The sequence shown here is derived from an EMBL/GenBank/DDBJ whole genome shotgun (WGS) entry which is preliminary data.</text>
</comment>
<evidence type="ECO:0000256" key="1">
    <source>
        <dbReference type="ARBA" id="ARBA00023015"/>
    </source>
</evidence>
<dbReference type="GO" id="GO:0003700">
    <property type="term" value="F:DNA-binding transcription factor activity"/>
    <property type="evidence" value="ECO:0007669"/>
    <property type="project" value="TreeGrafter"/>
</dbReference>
<dbReference type="GO" id="GO:0045892">
    <property type="term" value="P:negative regulation of DNA-templated transcription"/>
    <property type="evidence" value="ECO:0007669"/>
    <property type="project" value="TreeGrafter"/>
</dbReference>
<dbReference type="RefSeq" id="WP_149081822.1">
    <property type="nucleotide sequence ID" value="NZ_VTAW01000015.1"/>
</dbReference>
<feature type="domain" description="HTH iclR-type" evidence="4">
    <location>
        <begin position="9"/>
        <end position="68"/>
    </location>
</feature>
<sequence length="251" mass="27018">MPQNDENAVKTTARSLDIIEMLRELNGARLTEIADAVGLPNSTVHNHLSTLLERGYVVKQGHQYHVGLRFLDFGEYARRTREAYLPAQDELDQLAAETGQTAFLLTEENGVGVVLYVSRADGAVPVDLRPGNRLPLHSSGVGQAYMAYLSDEKIDEIVDRFGLPERTESTISEPAELHDTLAEVRERGIAVEVGGRLPGVTSIGTAIKDESGTIVAAIGIAGAGGSFDDVDGAIDHVKHTANVIDLRIAHS</sequence>
<gene>
    <name evidence="6" type="ORF">FYC77_12455</name>
</gene>
<evidence type="ECO:0000259" key="4">
    <source>
        <dbReference type="PROSITE" id="PS51077"/>
    </source>
</evidence>
<dbReference type="Gene3D" id="1.10.10.10">
    <property type="entry name" value="Winged helix-like DNA-binding domain superfamily/Winged helix DNA-binding domain"/>
    <property type="match status" value="1"/>
</dbReference>
<evidence type="ECO:0000259" key="5">
    <source>
        <dbReference type="PROSITE" id="PS51078"/>
    </source>
</evidence>
<dbReference type="PANTHER" id="PTHR30136:SF35">
    <property type="entry name" value="HTH-TYPE TRANSCRIPTIONAL REGULATOR RV1719"/>
    <property type="match status" value="1"/>
</dbReference>
<dbReference type="Gene3D" id="3.30.450.40">
    <property type="match status" value="1"/>
</dbReference>
<dbReference type="SUPFAM" id="SSF55781">
    <property type="entry name" value="GAF domain-like"/>
    <property type="match status" value="1"/>
</dbReference>
<protein>
    <submittedName>
        <fullName evidence="6">IclR family transcriptional regulator</fullName>
    </submittedName>
</protein>
<dbReference type="Proteomes" id="UP000324104">
    <property type="component" value="Unassembled WGS sequence"/>
</dbReference>
<dbReference type="InterPro" id="IPR011991">
    <property type="entry name" value="ArsR-like_HTH"/>
</dbReference>
<dbReference type="Pfam" id="PF01614">
    <property type="entry name" value="IclR_C"/>
    <property type="match status" value="1"/>
</dbReference>
<dbReference type="InterPro" id="IPR050707">
    <property type="entry name" value="HTH_MetabolicPath_Reg"/>
</dbReference>
<evidence type="ECO:0000313" key="6">
    <source>
        <dbReference type="EMBL" id="TYT61673.1"/>
    </source>
</evidence>
<keyword evidence="2" id="KW-0238">DNA-binding</keyword>
<dbReference type="InterPro" id="IPR036390">
    <property type="entry name" value="WH_DNA-bd_sf"/>
</dbReference>
<dbReference type="PROSITE" id="PS51077">
    <property type="entry name" value="HTH_ICLR"/>
    <property type="match status" value="1"/>
</dbReference>
<dbReference type="PROSITE" id="PS51078">
    <property type="entry name" value="ICLR_ED"/>
    <property type="match status" value="1"/>
</dbReference>
<reference evidence="6 7" key="1">
    <citation type="submission" date="2019-08" db="EMBL/GenBank/DDBJ databases">
        <title>Archaea genome.</title>
        <authorList>
            <person name="Kajale S."/>
            <person name="Shouche Y."/>
            <person name="Deshpande N."/>
            <person name="Sharma A."/>
        </authorList>
    </citation>
    <scope>NUCLEOTIDE SEQUENCE [LARGE SCALE GENOMIC DNA]</scope>
    <source>
        <strain evidence="6 7">ESP3B_9</strain>
    </source>
</reference>
<dbReference type="AlphaFoldDB" id="A0A5D5AL19"/>
<dbReference type="InterPro" id="IPR029016">
    <property type="entry name" value="GAF-like_dom_sf"/>
</dbReference>
<name>A0A5D5AL19_9EURY</name>
<keyword evidence="7" id="KW-1185">Reference proteome</keyword>
<feature type="domain" description="IclR-ED" evidence="5">
    <location>
        <begin position="69"/>
        <end position="251"/>
    </location>
</feature>
<keyword evidence="1" id="KW-0805">Transcription regulation</keyword>
<evidence type="ECO:0000256" key="3">
    <source>
        <dbReference type="ARBA" id="ARBA00023163"/>
    </source>
</evidence>
<evidence type="ECO:0000313" key="7">
    <source>
        <dbReference type="Proteomes" id="UP000324104"/>
    </source>
</evidence>
<dbReference type="SMART" id="SM00346">
    <property type="entry name" value="HTH_ICLR"/>
    <property type="match status" value="1"/>
</dbReference>
<dbReference type="PANTHER" id="PTHR30136">
    <property type="entry name" value="HELIX-TURN-HELIX TRANSCRIPTIONAL REGULATOR, ICLR FAMILY"/>
    <property type="match status" value="1"/>
</dbReference>
<dbReference type="SUPFAM" id="SSF46785">
    <property type="entry name" value="Winged helix' DNA-binding domain"/>
    <property type="match status" value="1"/>
</dbReference>
<dbReference type="InterPro" id="IPR036388">
    <property type="entry name" value="WH-like_DNA-bd_sf"/>
</dbReference>
<evidence type="ECO:0000256" key="2">
    <source>
        <dbReference type="ARBA" id="ARBA00023125"/>
    </source>
</evidence>
<accession>A0A5D5AL19</accession>
<organism evidence="6 7">
    <name type="scientific">Natrialba swarupiae</name>
    <dbReference type="NCBI Taxonomy" id="2448032"/>
    <lineage>
        <taxon>Archaea</taxon>
        <taxon>Methanobacteriati</taxon>
        <taxon>Methanobacteriota</taxon>
        <taxon>Stenosarchaea group</taxon>
        <taxon>Halobacteria</taxon>
        <taxon>Halobacteriales</taxon>
        <taxon>Natrialbaceae</taxon>
        <taxon>Natrialba</taxon>
    </lineage>
</organism>
<dbReference type="Pfam" id="PF09339">
    <property type="entry name" value="HTH_IclR"/>
    <property type="match status" value="1"/>
</dbReference>
<dbReference type="InterPro" id="IPR005471">
    <property type="entry name" value="Tscrpt_reg_IclR_N"/>
</dbReference>
<dbReference type="EMBL" id="VTAW01000015">
    <property type="protein sequence ID" value="TYT61673.1"/>
    <property type="molecule type" value="Genomic_DNA"/>
</dbReference>